<evidence type="ECO:0000313" key="2">
    <source>
        <dbReference type="EMBL" id="SDM72434.1"/>
    </source>
</evidence>
<feature type="transmembrane region" description="Helical" evidence="1">
    <location>
        <begin position="120"/>
        <end position="143"/>
    </location>
</feature>
<gene>
    <name evidence="2" type="ORF">SAMN04488090_4138</name>
</gene>
<dbReference type="RefSeq" id="WP_093207480.1">
    <property type="nucleotide sequence ID" value="NZ_FNGS01000008.1"/>
</dbReference>
<dbReference type="Pfam" id="PF04238">
    <property type="entry name" value="DUF420"/>
    <property type="match status" value="1"/>
</dbReference>
<keyword evidence="1" id="KW-1133">Transmembrane helix</keyword>
<feature type="transmembrane region" description="Helical" evidence="1">
    <location>
        <begin position="12"/>
        <end position="32"/>
    </location>
</feature>
<sequence length="183" mass="20944">MNQMVIPEEKQKGYLLWIRILSVAIPLAVAILLNPRFPKLHLGEWTRILPHINGLINTATSLLLIAGFYFVKKGNVAAHRRSMQTAFVLGSLFLVSYVLYHLTNESTTFEGKGALLRGFYFFILISHILLSIVVVPFVLLAVYYAWSNQIRRHKRIVKVTYPLWLYVSVTGVIAYLMISPYYA</sequence>
<evidence type="ECO:0000313" key="3">
    <source>
        <dbReference type="Proteomes" id="UP000198901"/>
    </source>
</evidence>
<dbReference type="OrthoDB" id="9811380at2"/>
<protein>
    <submittedName>
        <fullName evidence="2">Putative membrane protein</fullName>
    </submittedName>
</protein>
<feature type="transmembrane region" description="Helical" evidence="1">
    <location>
        <begin position="52"/>
        <end position="71"/>
    </location>
</feature>
<proteinExistence type="predicted"/>
<dbReference type="Proteomes" id="UP000198901">
    <property type="component" value="Unassembled WGS sequence"/>
</dbReference>
<reference evidence="2 3" key="1">
    <citation type="submission" date="2016-10" db="EMBL/GenBank/DDBJ databases">
        <authorList>
            <person name="de Groot N.N."/>
        </authorList>
    </citation>
    <scope>NUCLEOTIDE SEQUENCE [LARGE SCALE GENOMIC DNA]</scope>
    <source>
        <strain evidence="2 3">DSM 21668</strain>
    </source>
</reference>
<organism evidence="2 3">
    <name type="scientific">Siphonobacter aquaeclarae</name>
    <dbReference type="NCBI Taxonomy" id="563176"/>
    <lineage>
        <taxon>Bacteria</taxon>
        <taxon>Pseudomonadati</taxon>
        <taxon>Bacteroidota</taxon>
        <taxon>Cytophagia</taxon>
        <taxon>Cytophagales</taxon>
        <taxon>Cytophagaceae</taxon>
        <taxon>Siphonobacter</taxon>
    </lineage>
</organism>
<keyword evidence="1" id="KW-0472">Membrane</keyword>
<name>A0A1G9VJS3_9BACT</name>
<keyword evidence="3" id="KW-1185">Reference proteome</keyword>
<keyword evidence="1" id="KW-0812">Transmembrane</keyword>
<dbReference type="AlphaFoldDB" id="A0A1G9VJS3"/>
<accession>A0A1G9VJS3</accession>
<evidence type="ECO:0000256" key="1">
    <source>
        <dbReference type="SAM" id="Phobius"/>
    </source>
</evidence>
<dbReference type="InterPro" id="IPR007352">
    <property type="entry name" value="DUF420"/>
</dbReference>
<feature type="transmembrane region" description="Helical" evidence="1">
    <location>
        <begin position="163"/>
        <end position="182"/>
    </location>
</feature>
<dbReference type="EMBL" id="FNGS01000008">
    <property type="protein sequence ID" value="SDM72434.1"/>
    <property type="molecule type" value="Genomic_DNA"/>
</dbReference>
<dbReference type="STRING" id="563176.SAMN04488090_4138"/>
<feature type="transmembrane region" description="Helical" evidence="1">
    <location>
        <begin position="83"/>
        <end position="100"/>
    </location>
</feature>
<dbReference type="PANTHER" id="PTHR37692:SF1">
    <property type="entry name" value="DUF420 DOMAIN-CONTAINING PROTEIN"/>
    <property type="match status" value="1"/>
</dbReference>
<dbReference type="PANTHER" id="PTHR37692">
    <property type="entry name" value="HYPOTHETICAL MEMBRANE SPANNING PROTEIN"/>
    <property type="match status" value="1"/>
</dbReference>